<reference evidence="1" key="1">
    <citation type="journal article" date="2016" name="Proc. Natl. Acad. Sci. U.S.A.">
        <title>Lipid metabolic changes in an early divergent fungus govern the establishment of a mutualistic symbiosis with endobacteria.</title>
        <authorList>
            <person name="Lastovetsky O.A."/>
            <person name="Gaspar M.L."/>
            <person name="Mondo S.J."/>
            <person name="LaButti K.M."/>
            <person name="Sandor L."/>
            <person name="Grigoriev I.V."/>
            <person name="Henry S.A."/>
            <person name="Pawlowska T.E."/>
        </authorList>
    </citation>
    <scope>NUCLEOTIDE SEQUENCE [LARGE SCALE GENOMIC DNA]</scope>
    <source>
        <strain evidence="1">ATCC 52814</strain>
    </source>
</reference>
<protein>
    <submittedName>
        <fullName evidence="1">Uncharacterized protein</fullName>
    </submittedName>
</protein>
<dbReference type="OrthoDB" id="2281761at2759"/>
<accession>A0A1X0R8V0</accession>
<proteinExistence type="predicted"/>
<dbReference type="Proteomes" id="UP000242414">
    <property type="component" value="Unassembled WGS sequence"/>
</dbReference>
<name>A0A1X0R8V0_RHIZD</name>
<feature type="non-terminal residue" evidence="1">
    <location>
        <position position="1"/>
    </location>
</feature>
<dbReference type="EMBL" id="KV921888">
    <property type="protein sequence ID" value="ORE08485.1"/>
    <property type="molecule type" value="Genomic_DNA"/>
</dbReference>
<gene>
    <name evidence="1" type="ORF">BCV72DRAFT_203607</name>
</gene>
<dbReference type="AlphaFoldDB" id="A0A1X0R8V0"/>
<dbReference type="VEuPathDB" id="FungiDB:BCV72DRAFT_203607"/>
<organism evidence="1">
    <name type="scientific">Rhizopus microsporus var. microsporus</name>
    <dbReference type="NCBI Taxonomy" id="86635"/>
    <lineage>
        <taxon>Eukaryota</taxon>
        <taxon>Fungi</taxon>
        <taxon>Fungi incertae sedis</taxon>
        <taxon>Mucoromycota</taxon>
        <taxon>Mucoromycotina</taxon>
        <taxon>Mucoromycetes</taxon>
        <taxon>Mucorales</taxon>
        <taxon>Mucorineae</taxon>
        <taxon>Rhizopodaceae</taxon>
        <taxon>Rhizopus</taxon>
    </lineage>
</organism>
<sequence>EQVFVEKHFMPLIRSIFLENEQENLVPSFICGFKYQAEDDFTKVMKHMKNPIDNQINIGIQEPISFGVLYESPRCSLFKMSLIEDGICLPVLIRRLSLVEDLFLLMNVVCAVETLATVKICEINVK</sequence>
<evidence type="ECO:0000313" key="1">
    <source>
        <dbReference type="EMBL" id="ORE08485.1"/>
    </source>
</evidence>